<organism evidence="1 2">
    <name type="scientific">Melipona bicolor</name>
    <dbReference type="NCBI Taxonomy" id="60889"/>
    <lineage>
        <taxon>Eukaryota</taxon>
        <taxon>Metazoa</taxon>
        <taxon>Ecdysozoa</taxon>
        <taxon>Arthropoda</taxon>
        <taxon>Hexapoda</taxon>
        <taxon>Insecta</taxon>
        <taxon>Pterygota</taxon>
        <taxon>Neoptera</taxon>
        <taxon>Endopterygota</taxon>
        <taxon>Hymenoptera</taxon>
        <taxon>Apocrita</taxon>
        <taxon>Aculeata</taxon>
        <taxon>Apoidea</taxon>
        <taxon>Anthophila</taxon>
        <taxon>Apidae</taxon>
        <taxon>Melipona</taxon>
    </lineage>
</organism>
<comment type="caution">
    <text evidence="1">The sequence shown here is derived from an EMBL/GenBank/DDBJ whole genome shotgun (WGS) entry which is preliminary data.</text>
</comment>
<proteinExistence type="predicted"/>
<dbReference type="Proteomes" id="UP001177670">
    <property type="component" value="Unassembled WGS sequence"/>
</dbReference>
<reference evidence="1" key="1">
    <citation type="submission" date="2021-10" db="EMBL/GenBank/DDBJ databases">
        <title>Melipona bicolor Genome sequencing and assembly.</title>
        <authorList>
            <person name="Araujo N.S."/>
            <person name="Arias M.C."/>
        </authorList>
    </citation>
    <scope>NUCLEOTIDE SEQUENCE</scope>
    <source>
        <strain evidence="1">USP_2M_L1-L4_2017</strain>
        <tissue evidence="1">Whole body</tissue>
    </source>
</reference>
<evidence type="ECO:0000313" key="1">
    <source>
        <dbReference type="EMBL" id="KAK1125616.1"/>
    </source>
</evidence>
<evidence type="ECO:0000313" key="2">
    <source>
        <dbReference type="Proteomes" id="UP001177670"/>
    </source>
</evidence>
<name>A0AA40FUS8_9HYME</name>
<keyword evidence="2" id="KW-1185">Reference proteome</keyword>
<accession>A0AA40FUS8</accession>
<gene>
    <name evidence="1" type="ORF">K0M31_005177</name>
</gene>
<dbReference type="EMBL" id="JAHYIQ010000015">
    <property type="protein sequence ID" value="KAK1125616.1"/>
    <property type="molecule type" value="Genomic_DNA"/>
</dbReference>
<sequence length="58" mass="5952">MFERLSGGLYIGTGTSSASTQVRRLVRGWTGKVGVLRLQVESSAGGEVKGGPCKPGTA</sequence>
<protein>
    <submittedName>
        <fullName evidence="1">Uncharacterized protein</fullName>
    </submittedName>
</protein>
<dbReference type="AlphaFoldDB" id="A0AA40FUS8"/>